<organism evidence="2 3">
    <name type="scientific">Croceicoccus mobilis</name>
    <dbReference type="NCBI Taxonomy" id="1703339"/>
    <lineage>
        <taxon>Bacteria</taxon>
        <taxon>Pseudomonadati</taxon>
        <taxon>Pseudomonadota</taxon>
        <taxon>Alphaproteobacteria</taxon>
        <taxon>Sphingomonadales</taxon>
        <taxon>Erythrobacteraceae</taxon>
        <taxon>Croceicoccus</taxon>
    </lineage>
</organism>
<reference evidence="2" key="2">
    <citation type="submission" date="2020-09" db="EMBL/GenBank/DDBJ databases">
        <authorList>
            <person name="Sun Q."/>
            <person name="Zhou Y."/>
        </authorList>
    </citation>
    <scope>NUCLEOTIDE SEQUENCE</scope>
    <source>
        <strain evidence="2">CGMCC 1.15360</strain>
    </source>
</reference>
<sequence>MREWLTDEEREQNSKDALKVEVEAVIVSVLLIVSFASVIFGWASDAYSR</sequence>
<protein>
    <submittedName>
        <fullName evidence="2">Uncharacterized protein</fullName>
    </submittedName>
</protein>
<accession>A0A916Z9P2</accession>
<feature type="transmembrane region" description="Helical" evidence="1">
    <location>
        <begin position="20"/>
        <end position="43"/>
    </location>
</feature>
<keyword evidence="3" id="KW-1185">Reference proteome</keyword>
<dbReference type="Proteomes" id="UP000612349">
    <property type="component" value="Unassembled WGS sequence"/>
</dbReference>
<evidence type="ECO:0000313" key="3">
    <source>
        <dbReference type="Proteomes" id="UP000612349"/>
    </source>
</evidence>
<evidence type="ECO:0000313" key="2">
    <source>
        <dbReference type="EMBL" id="GGD83129.1"/>
    </source>
</evidence>
<name>A0A916Z9P2_9SPHN</name>
<dbReference type="AlphaFoldDB" id="A0A916Z9P2"/>
<dbReference type="EMBL" id="BMIP01000013">
    <property type="protein sequence ID" value="GGD83129.1"/>
    <property type="molecule type" value="Genomic_DNA"/>
</dbReference>
<comment type="caution">
    <text evidence="2">The sequence shown here is derived from an EMBL/GenBank/DDBJ whole genome shotgun (WGS) entry which is preliminary data.</text>
</comment>
<reference evidence="2" key="1">
    <citation type="journal article" date="2014" name="Int. J. Syst. Evol. Microbiol.">
        <title>Complete genome sequence of Corynebacterium casei LMG S-19264T (=DSM 44701T), isolated from a smear-ripened cheese.</title>
        <authorList>
            <consortium name="US DOE Joint Genome Institute (JGI-PGF)"/>
            <person name="Walter F."/>
            <person name="Albersmeier A."/>
            <person name="Kalinowski J."/>
            <person name="Ruckert C."/>
        </authorList>
    </citation>
    <scope>NUCLEOTIDE SEQUENCE</scope>
    <source>
        <strain evidence="2">CGMCC 1.15360</strain>
    </source>
</reference>
<evidence type="ECO:0000256" key="1">
    <source>
        <dbReference type="SAM" id="Phobius"/>
    </source>
</evidence>
<gene>
    <name evidence="2" type="ORF">GCM10010990_36510</name>
</gene>
<keyword evidence="1" id="KW-1133">Transmembrane helix</keyword>
<proteinExistence type="predicted"/>
<keyword evidence="1" id="KW-0812">Transmembrane</keyword>
<keyword evidence="1" id="KW-0472">Membrane</keyword>